<dbReference type="Gene3D" id="3.40.50.150">
    <property type="entry name" value="Vaccinia Virus protein VP39"/>
    <property type="match status" value="1"/>
</dbReference>
<reference evidence="3 4" key="1">
    <citation type="submission" date="2017-09" db="EMBL/GenBank/DDBJ databases">
        <title>Depth-based differentiation of microbial function through sediment-hosted aquifers and enrichment of novel symbionts in the deep terrestrial subsurface.</title>
        <authorList>
            <person name="Probst A.J."/>
            <person name="Ladd B."/>
            <person name="Jarett J.K."/>
            <person name="Geller-Mcgrath D.E."/>
            <person name="Sieber C.M."/>
            <person name="Emerson J.B."/>
            <person name="Anantharaman K."/>
            <person name="Thomas B.C."/>
            <person name="Malmstrom R."/>
            <person name="Stieglmeier M."/>
            <person name="Klingl A."/>
            <person name="Woyke T."/>
            <person name="Ryan C.M."/>
            <person name="Banfield J.F."/>
        </authorList>
    </citation>
    <scope>NUCLEOTIDE SEQUENCE [LARGE SCALE GENOMIC DNA]</scope>
    <source>
        <strain evidence="3">CG18_big_fil_WC_8_21_14_2_50_37_10</strain>
    </source>
</reference>
<evidence type="ECO:0000259" key="2">
    <source>
        <dbReference type="Pfam" id="PF12147"/>
    </source>
</evidence>
<comment type="caution">
    <text evidence="3">The sequence shown here is derived from an EMBL/GenBank/DDBJ whole genome shotgun (WGS) entry which is preliminary data.</text>
</comment>
<keyword evidence="1" id="KW-1133">Transmembrane helix</keyword>
<dbReference type="InterPro" id="IPR029063">
    <property type="entry name" value="SAM-dependent_MTases_sf"/>
</dbReference>
<keyword evidence="1" id="KW-0812">Transmembrane</keyword>
<evidence type="ECO:0000256" key="1">
    <source>
        <dbReference type="SAM" id="Phobius"/>
    </source>
</evidence>
<organism evidence="3 4">
    <name type="scientific">Candidatus Nealsonbacteria bacterium CG18_big_fil_WC_8_21_14_2_50_37_10</name>
    <dbReference type="NCBI Taxonomy" id="1974717"/>
    <lineage>
        <taxon>Bacteria</taxon>
        <taxon>Candidatus Nealsoniibacteriota</taxon>
    </lineage>
</organism>
<dbReference type="Proteomes" id="UP000230778">
    <property type="component" value="Unassembled WGS sequence"/>
</dbReference>
<feature type="transmembrane region" description="Helical" evidence="1">
    <location>
        <begin position="57"/>
        <end position="73"/>
    </location>
</feature>
<sequence>MKKEPRNKKAVLYIAMANQFYLWQKLLSRSGLRKSEKIPVIIDDNPDLSYERNRWSSIYRLPLMWILALWVALKKKFLGPNLKINTYWVDGASLICREIKEKATTWRALELIYNHRFGQKKDLDGKIADFWLKMLNAQAVRNRLKLVKQMLREEIEKISQTKSEIRLLSIASGSAQGVIEIMQEFKQKGIIVRAIFLDLDLTAIEYSRKLSQKANVMEQIIFINKSVRELEETVKGFNPNIIEIVGFLEYRSKEKAIELVTRAYHLLTPNGVLLTSNINYNPEILFFYWVVDWQMIYRTPRELFGILVKGLFNSKNCKIICEPLKIYSLAICKKSI</sequence>
<dbReference type="InterPro" id="IPR022744">
    <property type="entry name" value="MeTrfase_dom_put"/>
</dbReference>
<evidence type="ECO:0000313" key="4">
    <source>
        <dbReference type="Proteomes" id="UP000230778"/>
    </source>
</evidence>
<dbReference type="SUPFAM" id="SSF53335">
    <property type="entry name" value="S-adenosyl-L-methionine-dependent methyltransferases"/>
    <property type="match status" value="1"/>
</dbReference>
<dbReference type="EMBL" id="PCUC01000005">
    <property type="protein sequence ID" value="PIQ07478.1"/>
    <property type="molecule type" value="Genomic_DNA"/>
</dbReference>
<feature type="domain" description="Methyltransferase" evidence="2">
    <location>
        <begin position="107"/>
        <end position="254"/>
    </location>
</feature>
<name>A0A2H0FL85_9BACT</name>
<dbReference type="Pfam" id="PF12147">
    <property type="entry name" value="Methyltransf_20"/>
    <property type="match status" value="1"/>
</dbReference>
<keyword evidence="1" id="KW-0472">Membrane</keyword>
<accession>A0A2H0FL85</accession>
<evidence type="ECO:0000313" key="3">
    <source>
        <dbReference type="EMBL" id="PIQ07478.1"/>
    </source>
</evidence>
<dbReference type="AlphaFoldDB" id="A0A2H0FL85"/>
<gene>
    <name evidence="3" type="ORF">COW72_00085</name>
</gene>
<proteinExistence type="predicted"/>
<protein>
    <recommendedName>
        <fullName evidence="2">Methyltransferase domain-containing protein</fullName>
    </recommendedName>
</protein>